<evidence type="ECO:0000259" key="1">
    <source>
        <dbReference type="Pfam" id="PF00651"/>
    </source>
</evidence>
<dbReference type="EMBL" id="CAJEWN010000464">
    <property type="protein sequence ID" value="CAD2183314.1"/>
    <property type="molecule type" value="Genomic_DNA"/>
</dbReference>
<gene>
    <name evidence="2" type="ORF">MENT_LOCUS35601</name>
</gene>
<feature type="domain" description="BTB" evidence="1">
    <location>
        <begin position="1"/>
        <end position="42"/>
    </location>
</feature>
<dbReference type="InterPro" id="IPR000210">
    <property type="entry name" value="BTB/POZ_dom"/>
</dbReference>
<dbReference type="Gene3D" id="3.30.710.10">
    <property type="entry name" value="Potassium Channel Kv1.1, Chain A"/>
    <property type="match status" value="1"/>
</dbReference>
<dbReference type="AlphaFoldDB" id="A0A6V7W881"/>
<evidence type="ECO:0000313" key="2">
    <source>
        <dbReference type="EMBL" id="CAD2183314.1"/>
    </source>
</evidence>
<sequence length="87" mass="10409">MLEYFYSGELDKSIFEKHVEDLFALAHKYEVTELIEKCDCFMAIKIGRLLKSYLIPYFKISCIRLCHALRKIYYLYIVSLLGIRVFK</sequence>
<dbReference type="SUPFAM" id="SSF54695">
    <property type="entry name" value="POZ domain"/>
    <property type="match status" value="1"/>
</dbReference>
<comment type="caution">
    <text evidence="2">The sequence shown here is derived from an EMBL/GenBank/DDBJ whole genome shotgun (WGS) entry which is preliminary data.</text>
</comment>
<evidence type="ECO:0000313" key="3">
    <source>
        <dbReference type="Proteomes" id="UP000580250"/>
    </source>
</evidence>
<organism evidence="2 3">
    <name type="scientific">Meloidogyne enterolobii</name>
    <name type="common">Root-knot nematode worm</name>
    <name type="synonym">Meloidogyne mayaguensis</name>
    <dbReference type="NCBI Taxonomy" id="390850"/>
    <lineage>
        <taxon>Eukaryota</taxon>
        <taxon>Metazoa</taxon>
        <taxon>Ecdysozoa</taxon>
        <taxon>Nematoda</taxon>
        <taxon>Chromadorea</taxon>
        <taxon>Rhabditida</taxon>
        <taxon>Tylenchina</taxon>
        <taxon>Tylenchomorpha</taxon>
        <taxon>Tylenchoidea</taxon>
        <taxon>Meloidogynidae</taxon>
        <taxon>Meloidogyninae</taxon>
        <taxon>Meloidogyne</taxon>
    </lineage>
</organism>
<proteinExistence type="predicted"/>
<dbReference type="Proteomes" id="UP000580250">
    <property type="component" value="Unassembled WGS sequence"/>
</dbReference>
<reference evidence="2 3" key="1">
    <citation type="submission" date="2020-08" db="EMBL/GenBank/DDBJ databases">
        <authorList>
            <person name="Koutsovoulos G."/>
            <person name="Danchin GJ E."/>
        </authorList>
    </citation>
    <scope>NUCLEOTIDE SEQUENCE [LARGE SCALE GENOMIC DNA]</scope>
</reference>
<protein>
    <recommendedName>
        <fullName evidence="1">BTB domain-containing protein</fullName>
    </recommendedName>
</protein>
<dbReference type="OrthoDB" id="6359943at2759"/>
<name>A0A6V7W881_MELEN</name>
<accession>A0A6V7W881</accession>
<dbReference type="Pfam" id="PF00651">
    <property type="entry name" value="BTB"/>
    <property type="match status" value="1"/>
</dbReference>
<dbReference type="InterPro" id="IPR011333">
    <property type="entry name" value="SKP1/BTB/POZ_sf"/>
</dbReference>